<feature type="compositionally biased region" description="Acidic residues" evidence="1">
    <location>
        <begin position="204"/>
        <end position="214"/>
    </location>
</feature>
<feature type="non-terminal residue" evidence="3">
    <location>
        <position position="1"/>
    </location>
</feature>
<keyword evidence="4" id="KW-1185">Reference proteome</keyword>
<feature type="region of interest" description="Disordered" evidence="1">
    <location>
        <begin position="177"/>
        <end position="247"/>
    </location>
</feature>
<feature type="region of interest" description="Disordered" evidence="1">
    <location>
        <begin position="297"/>
        <end position="322"/>
    </location>
</feature>
<dbReference type="EMBL" id="JACVVK020000632">
    <property type="protein sequence ID" value="KAK7461614.1"/>
    <property type="molecule type" value="Genomic_DNA"/>
</dbReference>
<evidence type="ECO:0000313" key="3">
    <source>
        <dbReference type="EMBL" id="KAK7461614.1"/>
    </source>
</evidence>
<reference evidence="3 4" key="1">
    <citation type="journal article" date="2023" name="Sci. Data">
        <title>Genome assembly of the Korean intertidal mud-creeper Batillaria attramentaria.</title>
        <authorList>
            <person name="Patra A.K."/>
            <person name="Ho P.T."/>
            <person name="Jun S."/>
            <person name="Lee S.J."/>
            <person name="Kim Y."/>
            <person name="Won Y.J."/>
        </authorList>
    </citation>
    <scope>NUCLEOTIDE SEQUENCE [LARGE SCALE GENOMIC DNA]</scope>
    <source>
        <strain evidence="3">Wonlab-2016</strain>
    </source>
</reference>
<gene>
    <name evidence="3" type="ORF">BaRGS_00038621</name>
</gene>
<keyword evidence="2" id="KW-0812">Transmembrane</keyword>
<evidence type="ECO:0000256" key="1">
    <source>
        <dbReference type="SAM" id="MobiDB-lite"/>
    </source>
</evidence>
<protein>
    <submittedName>
        <fullName evidence="3">Uncharacterized protein</fullName>
    </submittedName>
</protein>
<evidence type="ECO:0000256" key="2">
    <source>
        <dbReference type="SAM" id="Phobius"/>
    </source>
</evidence>
<dbReference type="AlphaFoldDB" id="A0ABD0J5A8"/>
<name>A0ABD0J5A8_9CAEN</name>
<feature type="compositionally biased region" description="Pro residues" evidence="1">
    <location>
        <begin position="215"/>
        <end position="225"/>
    </location>
</feature>
<dbReference type="Proteomes" id="UP001519460">
    <property type="component" value="Unassembled WGS sequence"/>
</dbReference>
<evidence type="ECO:0000313" key="4">
    <source>
        <dbReference type="Proteomes" id="UP001519460"/>
    </source>
</evidence>
<keyword evidence="2" id="KW-1133">Transmembrane helix</keyword>
<feature type="transmembrane region" description="Helical" evidence="2">
    <location>
        <begin position="127"/>
        <end position="146"/>
    </location>
</feature>
<keyword evidence="2" id="KW-0472">Membrane</keyword>
<sequence>VSRKGMKACSRLAQSEECVMIRNVLYQTSRSLPEIPDSIYEDVRANGAGRFMDIDNRPPAPLPPDSEEEEVVESSDYAEVDDVADEVEDDQLGATSIDYVPINQILERKKQTQLQDTANHFPVDVNMIVGAGIAVVVLLSVTFIIICGMKARQTVIVAQPQPVQELPMVESRAVRARQRVEREEETSGQSVHEYFYVPDSPPPSDEDEFADDEPPPPVCHGPGNPPTDYLNPEPSRDETEEEGAEFSTVPFYHNTQLRPVGATGTSFSTTTADNTYTGASEMVLDRNAETLDDIACAENSKSDTTESEYVRYSPQLYENTMP</sequence>
<organism evidence="3 4">
    <name type="scientific">Batillaria attramentaria</name>
    <dbReference type="NCBI Taxonomy" id="370345"/>
    <lineage>
        <taxon>Eukaryota</taxon>
        <taxon>Metazoa</taxon>
        <taxon>Spiralia</taxon>
        <taxon>Lophotrochozoa</taxon>
        <taxon>Mollusca</taxon>
        <taxon>Gastropoda</taxon>
        <taxon>Caenogastropoda</taxon>
        <taxon>Sorbeoconcha</taxon>
        <taxon>Cerithioidea</taxon>
        <taxon>Batillariidae</taxon>
        <taxon>Batillaria</taxon>
    </lineage>
</organism>
<proteinExistence type="predicted"/>
<comment type="caution">
    <text evidence="3">The sequence shown here is derived from an EMBL/GenBank/DDBJ whole genome shotgun (WGS) entry which is preliminary data.</text>
</comment>
<accession>A0ABD0J5A8</accession>